<gene>
    <name evidence="1" type="ORF">ACFOWD_05645</name>
</gene>
<protein>
    <submittedName>
        <fullName evidence="1">Toxin-antitoxin system YwqK family antitoxin</fullName>
    </submittedName>
</protein>
<name>A0ABV8R853_9FLAO</name>
<proteinExistence type="predicted"/>
<evidence type="ECO:0000313" key="2">
    <source>
        <dbReference type="Proteomes" id="UP001595826"/>
    </source>
</evidence>
<organism evidence="1 2">
    <name type="scientific">Polaribacter marinivivus</name>
    <dbReference type="NCBI Taxonomy" id="1524260"/>
    <lineage>
        <taxon>Bacteria</taxon>
        <taxon>Pseudomonadati</taxon>
        <taxon>Bacteroidota</taxon>
        <taxon>Flavobacteriia</taxon>
        <taxon>Flavobacteriales</taxon>
        <taxon>Flavobacteriaceae</taxon>
    </lineage>
</organism>
<evidence type="ECO:0000313" key="1">
    <source>
        <dbReference type="EMBL" id="MFC4268383.1"/>
    </source>
</evidence>
<keyword evidence="2" id="KW-1185">Reference proteome</keyword>
<comment type="caution">
    <text evidence="1">The sequence shown here is derived from an EMBL/GenBank/DDBJ whole genome shotgun (WGS) entry which is preliminary data.</text>
</comment>
<dbReference type="Pfam" id="PF07661">
    <property type="entry name" value="MORN_2"/>
    <property type="match status" value="2"/>
</dbReference>
<accession>A0ABV8R853</accession>
<sequence>MNLLLKHKINYKLSLFLVLIFLVFTGFKTQETIWLDKDLNRTSQNKATYYRVGENLKGKVTYFYKNRTVYRAVSYKEGKLQGKFLEYYSTGELREVGFYKNGLREGNWKTFYKTGKIKEKGKYDKGEKVGVWKTFYKNVY</sequence>
<dbReference type="EMBL" id="JBHSCY010000001">
    <property type="protein sequence ID" value="MFC4268383.1"/>
    <property type="molecule type" value="Genomic_DNA"/>
</dbReference>
<reference evidence="2" key="1">
    <citation type="journal article" date="2019" name="Int. J. Syst. Evol. Microbiol.">
        <title>The Global Catalogue of Microorganisms (GCM) 10K type strain sequencing project: providing services to taxonomists for standard genome sequencing and annotation.</title>
        <authorList>
            <consortium name="The Broad Institute Genomics Platform"/>
            <consortium name="The Broad Institute Genome Sequencing Center for Infectious Disease"/>
            <person name="Wu L."/>
            <person name="Ma J."/>
        </authorList>
    </citation>
    <scope>NUCLEOTIDE SEQUENCE [LARGE SCALE GENOMIC DNA]</scope>
    <source>
        <strain evidence="2">CECT 8655</strain>
    </source>
</reference>
<dbReference type="SUPFAM" id="SSF82185">
    <property type="entry name" value="Histone H3 K4-specific methyltransferase SET7/9 N-terminal domain"/>
    <property type="match status" value="1"/>
</dbReference>
<dbReference type="Proteomes" id="UP001595826">
    <property type="component" value="Unassembled WGS sequence"/>
</dbReference>
<dbReference type="Gene3D" id="3.90.930.1">
    <property type="match status" value="1"/>
</dbReference>
<dbReference type="RefSeq" id="WP_298991691.1">
    <property type="nucleotide sequence ID" value="NZ_JBHSCY010000001.1"/>
</dbReference>
<dbReference type="InterPro" id="IPR011652">
    <property type="entry name" value="MORN_2"/>
</dbReference>